<gene>
    <name evidence="1" type="ORF">V6N11_074412</name>
</gene>
<sequence length="95" mass="10787">MNILKASLRLRDEGFSAEEPIHKKDENLVERMGDSFNGYHEPCFPASPSLFRQETKEIHRKIGSIHRHGCLAKLFLSSLDGNPRAQHAPPWPSPL</sequence>
<evidence type="ECO:0000313" key="2">
    <source>
        <dbReference type="Proteomes" id="UP001396334"/>
    </source>
</evidence>
<evidence type="ECO:0000313" key="1">
    <source>
        <dbReference type="EMBL" id="KAK9007490.1"/>
    </source>
</evidence>
<dbReference type="Proteomes" id="UP001396334">
    <property type="component" value="Unassembled WGS sequence"/>
</dbReference>
<accession>A0ABR2R3V0</accession>
<reference evidence="1 2" key="1">
    <citation type="journal article" date="2024" name="G3 (Bethesda)">
        <title>Genome assembly of Hibiscus sabdariffa L. provides insights into metabolisms of medicinal natural products.</title>
        <authorList>
            <person name="Kim T."/>
        </authorList>
    </citation>
    <scope>NUCLEOTIDE SEQUENCE [LARGE SCALE GENOMIC DNA]</scope>
    <source>
        <strain evidence="1">TK-2024</strain>
        <tissue evidence="1">Old leaves</tissue>
    </source>
</reference>
<comment type="caution">
    <text evidence="1">The sequence shown here is derived from an EMBL/GenBank/DDBJ whole genome shotgun (WGS) entry which is preliminary data.</text>
</comment>
<name>A0ABR2R3V0_9ROSI</name>
<protein>
    <submittedName>
        <fullName evidence="1">Uncharacterized protein</fullName>
    </submittedName>
</protein>
<organism evidence="1 2">
    <name type="scientific">Hibiscus sabdariffa</name>
    <name type="common">roselle</name>
    <dbReference type="NCBI Taxonomy" id="183260"/>
    <lineage>
        <taxon>Eukaryota</taxon>
        <taxon>Viridiplantae</taxon>
        <taxon>Streptophyta</taxon>
        <taxon>Embryophyta</taxon>
        <taxon>Tracheophyta</taxon>
        <taxon>Spermatophyta</taxon>
        <taxon>Magnoliopsida</taxon>
        <taxon>eudicotyledons</taxon>
        <taxon>Gunneridae</taxon>
        <taxon>Pentapetalae</taxon>
        <taxon>rosids</taxon>
        <taxon>malvids</taxon>
        <taxon>Malvales</taxon>
        <taxon>Malvaceae</taxon>
        <taxon>Malvoideae</taxon>
        <taxon>Hibiscus</taxon>
    </lineage>
</organism>
<proteinExistence type="predicted"/>
<keyword evidence="2" id="KW-1185">Reference proteome</keyword>
<dbReference type="EMBL" id="JBBPBN010000026">
    <property type="protein sequence ID" value="KAK9007490.1"/>
    <property type="molecule type" value="Genomic_DNA"/>
</dbReference>